<organism evidence="2 3">
    <name type="scientific">Calicophoron daubneyi</name>
    <name type="common">Rumen fluke</name>
    <name type="synonym">Paramphistomum daubneyi</name>
    <dbReference type="NCBI Taxonomy" id="300641"/>
    <lineage>
        <taxon>Eukaryota</taxon>
        <taxon>Metazoa</taxon>
        <taxon>Spiralia</taxon>
        <taxon>Lophotrochozoa</taxon>
        <taxon>Platyhelminthes</taxon>
        <taxon>Trematoda</taxon>
        <taxon>Digenea</taxon>
        <taxon>Plagiorchiida</taxon>
        <taxon>Pronocephalata</taxon>
        <taxon>Paramphistomoidea</taxon>
        <taxon>Paramphistomidae</taxon>
        <taxon>Calicophoron</taxon>
    </lineage>
</organism>
<feature type="region of interest" description="Disordered" evidence="1">
    <location>
        <begin position="159"/>
        <end position="184"/>
    </location>
</feature>
<gene>
    <name evidence="2" type="ORF">CDAUBV1_LOCUS15786</name>
</gene>
<protein>
    <submittedName>
        <fullName evidence="2">Uncharacterized protein</fullName>
    </submittedName>
</protein>
<evidence type="ECO:0000256" key="1">
    <source>
        <dbReference type="SAM" id="MobiDB-lite"/>
    </source>
</evidence>
<dbReference type="PANTHER" id="PTHR33327">
    <property type="entry name" value="ENDONUCLEASE"/>
    <property type="match status" value="1"/>
</dbReference>
<sequence>MAHHRILQDAEKYSWLLGRLPAEVLINLHEFIATQIPCCAASNTRYEVLKAAVSRAVAPLLRARATTIARELNTSDKAPSQLMNEMRPLAGPRLSNDPLLCKLWLQRPPTMAQAVVMGNLMQTWAEVASLADRIVGCTREANPLVAAYAQASFEATGQAPHAGKRSAPRPILGQQTCGSAAPVDDSANQSSAIQALSSGMGTWTFFPRLLFLHILTTISMHFQPR</sequence>
<dbReference type="Proteomes" id="UP001497525">
    <property type="component" value="Unassembled WGS sequence"/>
</dbReference>
<dbReference type="EMBL" id="CAXLJL010000723">
    <property type="protein sequence ID" value="CAL5140471.1"/>
    <property type="molecule type" value="Genomic_DNA"/>
</dbReference>
<name>A0AAV2TTS8_CALDB</name>
<dbReference type="PANTHER" id="PTHR33327:SF3">
    <property type="entry name" value="RNA-DIRECTED DNA POLYMERASE"/>
    <property type="match status" value="1"/>
</dbReference>
<reference evidence="2" key="1">
    <citation type="submission" date="2024-06" db="EMBL/GenBank/DDBJ databases">
        <authorList>
            <person name="Liu X."/>
            <person name="Lenzi L."/>
            <person name="Haldenby T S."/>
            <person name="Uol C."/>
        </authorList>
    </citation>
    <scope>NUCLEOTIDE SEQUENCE</scope>
</reference>
<evidence type="ECO:0000313" key="2">
    <source>
        <dbReference type="EMBL" id="CAL5140471.1"/>
    </source>
</evidence>
<comment type="caution">
    <text evidence="2">The sequence shown here is derived from an EMBL/GenBank/DDBJ whole genome shotgun (WGS) entry which is preliminary data.</text>
</comment>
<evidence type="ECO:0000313" key="3">
    <source>
        <dbReference type="Proteomes" id="UP001497525"/>
    </source>
</evidence>
<dbReference type="AlphaFoldDB" id="A0AAV2TTS8"/>
<accession>A0AAV2TTS8</accession>
<proteinExistence type="predicted"/>